<dbReference type="Proteomes" id="UP000256970">
    <property type="component" value="Unassembled WGS sequence"/>
</dbReference>
<evidence type="ECO:0008006" key="3">
    <source>
        <dbReference type="Google" id="ProtNLM"/>
    </source>
</evidence>
<dbReference type="EMBL" id="FNXT01001361">
    <property type="protein sequence ID" value="SZX79311.1"/>
    <property type="molecule type" value="Genomic_DNA"/>
</dbReference>
<evidence type="ECO:0000313" key="2">
    <source>
        <dbReference type="Proteomes" id="UP000256970"/>
    </source>
</evidence>
<gene>
    <name evidence="1" type="ORF">BQ4739_LOCUS19590</name>
</gene>
<dbReference type="PANTHER" id="PTHR36395:SF1">
    <property type="entry name" value="RING-H2 ZINC FINGER PROTEIN"/>
    <property type="match status" value="1"/>
</dbReference>
<accession>A0A383WPG3</accession>
<sequence length="257" mass="27857">MLLRSGHSALASSTPHRLAYAATRRRFVGGAAVAARNMAATAATSSHGSTFAGSNAAELSAWLERNGINTALYGQGTARTIADLFEEVANAESVLTVHGSGTSSRALRMVNVLNLYIKNSAGQVLIEAGQRLPDGRLRQRGLPLSEKMIGQEDWQTAAVRAVSEELATALPQDWRQQLSIEEASYHSLVEMQESTSYPGLLTQYTCHKVTAQLPCLPQQPFDTSEPRPNGVLINYWEWQQPSPTIAACMSTQDLKDS</sequence>
<reference evidence="1 2" key="1">
    <citation type="submission" date="2016-10" db="EMBL/GenBank/DDBJ databases">
        <authorList>
            <person name="Cai Z."/>
        </authorList>
    </citation>
    <scope>NUCLEOTIDE SEQUENCE [LARGE SCALE GENOMIC DNA]</scope>
</reference>
<proteinExistence type="predicted"/>
<dbReference type="AlphaFoldDB" id="A0A383WPG3"/>
<keyword evidence="2" id="KW-1185">Reference proteome</keyword>
<dbReference type="PANTHER" id="PTHR36395">
    <property type="entry name" value="RING-H2 ZINC FINGER PROTEIN"/>
    <property type="match status" value="1"/>
</dbReference>
<protein>
    <recommendedName>
        <fullName evidence="3">Nudix hydrolase domain-containing protein</fullName>
    </recommendedName>
</protein>
<organism evidence="1 2">
    <name type="scientific">Tetradesmus obliquus</name>
    <name type="common">Green alga</name>
    <name type="synonym">Acutodesmus obliquus</name>
    <dbReference type="NCBI Taxonomy" id="3088"/>
    <lineage>
        <taxon>Eukaryota</taxon>
        <taxon>Viridiplantae</taxon>
        <taxon>Chlorophyta</taxon>
        <taxon>core chlorophytes</taxon>
        <taxon>Chlorophyceae</taxon>
        <taxon>CS clade</taxon>
        <taxon>Sphaeropleales</taxon>
        <taxon>Scenedesmaceae</taxon>
        <taxon>Tetradesmus</taxon>
    </lineage>
</organism>
<evidence type="ECO:0000313" key="1">
    <source>
        <dbReference type="EMBL" id="SZX79311.1"/>
    </source>
</evidence>
<name>A0A383WPG3_TETOB</name>